<dbReference type="Proteomes" id="UP000215086">
    <property type="component" value="Chromosome"/>
</dbReference>
<reference evidence="5 6" key="1">
    <citation type="journal article" name="Front. Microbiol.">
        <title>Sugar Metabolism of the First Thermophilic Planctomycete Thermogutta terrifontis: Comparative Genomic and Transcriptomic Approaches.</title>
        <authorList>
            <person name="Elcheninov A.G."/>
            <person name="Menzel P."/>
            <person name="Gudbergsdottir S.R."/>
            <person name="Slesarev A.I."/>
            <person name="Kadnikov V.V."/>
            <person name="Krogh A."/>
            <person name="Bonch-Osmolovskaya E.A."/>
            <person name="Peng X."/>
            <person name="Kublanov I.V."/>
        </authorList>
    </citation>
    <scope>NUCLEOTIDE SEQUENCE [LARGE SCALE GENOMIC DNA]</scope>
    <source>
        <strain evidence="5 6">R1</strain>
    </source>
</reference>
<dbReference type="RefSeq" id="WP_095414331.1">
    <property type="nucleotide sequence ID" value="NZ_CP018477.1"/>
</dbReference>
<feature type="domain" description="Thioredoxin" evidence="4">
    <location>
        <begin position="10"/>
        <end position="138"/>
    </location>
</feature>
<dbReference type="InterPro" id="IPR013766">
    <property type="entry name" value="Thioredoxin_domain"/>
</dbReference>
<dbReference type="InterPro" id="IPR036249">
    <property type="entry name" value="Thioredoxin-like_sf"/>
</dbReference>
<feature type="compositionally biased region" description="Polar residues" evidence="2">
    <location>
        <begin position="153"/>
        <end position="167"/>
    </location>
</feature>
<dbReference type="AlphaFoldDB" id="A0A286RD40"/>
<dbReference type="CDD" id="cd02947">
    <property type="entry name" value="TRX_family"/>
    <property type="match status" value="1"/>
</dbReference>
<protein>
    <recommendedName>
        <fullName evidence="4">Thioredoxin domain-containing protein</fullName>
    </recommendedName>
</protein>
<dbReference type="PANTHER" id="PTHR15337">
    <property type="entry name" value="ANTERIOR GRADIENT PROTEIN-RELATED"/>
    <property type="match status" value="1"/>
</dbReference>
<feature type="chain" id="PRO_5013058308" description="Thioredoxin domain-containing protein" evidence="3">
    <location>
        <begin position="17"/>
        <end position="167"/>
    </location>
</feature>
<organism evidence="5 6">
    <name type="scientific">Thermogutta terrifontis</name>
    <dbReference type="NCBI Taxonomy" id="1331910"/>
    <lineage>
        <taxon>Bacteria</taxon>
        <taxon>Pseudomonadati</taxon>
        <taxon>Planctomycetota</taxon>
        <taxon>Planctomycetia</taxon>
        <taxon>Pirellulales</taxon>
        <taxon>Thermoguttaceae</taxon>
        <taxon>Thermogutta</taxon>
    </lineage>
</organism>
<accession>A0A286RD40</accession>
<evidence type="ECO:0000313" key="5">
    <source>
        <dbReference type="EMBL" id="ASV73847.1"/>
    </source>
</evidence>
<keyword evidence="6" id="KW-1185">Reference proteome</keyword>
<evidence type="ECO:0000313" key="6">
    <source>
        <dbReference type="Proteomes" id="UP000215086"/>
    </source>
</evidence>
<dbReference type="EMBL" id="CP018477">
    <property type="protein sequence ID" value="ASV73847.1"/>
    <property type="molecule type" value="Genomic_DNA"/>
</dbReference>
<feature type="region of interest" description="Disordered" evidence="2">
    <location>
        <begin position="141"/>
        <end position="167"/>
    </location>
</feature>
<dbReference type="InterPro" id="IPR051099">
    <property type="entry name" value="AGR/TXD"/>
</dbReference>
<evidence type="ECO:0000256" key="1">
    <source>
        <dbReference type="ARBA" id="ARBA00022729"/>
    </source>
</evidence>
<evidence type="ECO:0000256" key="3">
    <source>
        <dbReference type="SAM" id="SignalP"/>
    </source>
</evidence>
<evidence type="ECO:0000259" key="4">
    <source>
        <dbReference type="PROSITE" id="PS51352"/>
    </source>
</evidence>
<dbReference type="PROSITE" id="PS51352">
    <property type="entry name" value="THIOREDOXIN_2"/>
    <property type="match status" value="1"/>
</dbReference>
<proteinExistence type="predicted"/>
<sequence length="167" mass="18046">MAISYLFCLLTLAVLASDATSPATQNSVQPQAYATAYHEARQSNRPLVVVVGAKWCPACQRLEKEGVPGLQQAGIFKKAVLALVDYDEEPELAQKLTEGGPIPQLFVFHPTENGFQGQRMVGYPSRQAVINFVAAALKKEEGKRDTNKAQGAPTPTSPSNQQATFGR</sequence>
<evidence type="ECO:0000256" key="2">
    <source>
        <dbReference type="SAM" id="MobiDB-lite"/>
    </source>
</evidence>
<dbReference type="OrthoDB" id="276516at2"/>
<keyword evidence="1 3" id="KW-0732">Signal</keyword>
<dbReference type="Gene3D" id="3.40.30.10">
    <property type="entry name" value="Glutaredoxin"/>
    <property type="match status" value="1"/>
</dbReference>
<dbReference type="PANTHER" id="PTHR15337:SF11">
    <property type="entry name" value="THIOREDOXIN DOMAIN-CONTAINING PROTEIN"/>
    <property type="match status" value="1"/>
</dbReference>
<dbReference type="Pfam" id="PF13899">
    <property type="entry name" value="Thioredoxin_7"/>
    <property type="match status" value="1"/>
</dbReference>
<feature type="signal peptide" evidence="3">
    <location>
        <begin position="1"/>
        <end position="16"/>
    </location>
</feature>
<gene>
    <name evidence="5" type="ORF">THTE_1245</name>
</gene>
<name>A0A286RD40_9BACT</name>
<dbReference type="KEGG" id="ttf:THTE_1245"/>
<dbReference type="SUPFAM" id="SSF52833">
    <property type="entry name" value="Thioredoxin-like"/>
    <property type="match status" value="1"/>
</dbReference>